<keyword evidence="3" id="KW-1185">Reference proteome</keyword>
<reference evidence="2 3" key="1">
    <citation type="journal article" date="2021" name="Nat. Plants">
        <title>The Taxus genome provides insights into paclitaxel biosynthesis.</title>
        <authorList>
            <person name="Xiong X."/>
            <person name="Gou J."/>
            <person name="Liao Q."/>
            <person name="Li Y."/>
            <person name="Zhou Q."/>
            <person name="Bi G."/>
            <person name="Li C."/>
            <person name="Du R."/>
            <person name="Wang X."/>
            <person name="Sun T."/>
            <person name="Guo L."/>
            <person name="Liang H."/>
            <person name="Lu P."/>
            <person name="Wu Y."/>
            <person name="Zhang Z."/>
            <person name="Ro D.K."/>
            <person name="Shang Y."/>
            <person name="Huang S."/>
            <person name="Yan J."/>
        </authorList>
    </citation>
    <scope>NUCLEOTIDE SEQUENCE [LARGE SCALE GENOMIC DNA]</scope>
    <source>
        <strain evidence="2">Ta-2019</strain>
    </source>
</reference>
<keyword evidence="1" id="KW-0472">Membrane</keyword>
<name>A0AA38FKN9_TAXCH</name>
<protein>
    <recommendedName>
        <fullName evidence="4">Reverse transcriptase zinc-binding domain-containing protein</fullName>
    </recommendedName>
</protein>
<evidence type="ECO:0008006" key="4">
    <source>
        <dbReference type="Google" id="ProtNLM"/>
    </source>
</evidence>
<dbReference type="EMBL" id="JAHRHJ020000008">
    <property type="protein sequence ID" value="KAH9305413.1"/>
    <property type="molecule type" value="Genomic_DNA"/>
</dbReference>
<feature type="transmembrane region" description="Helical" evidence="1">
    <location>
        <begin position="93"/>
        <end position="112"/>
    </location>
</feature>
<keyword evidence="1" id="KW-0812">Transmembrane</keyword>
<sequence>MCASDGVKSWISPNLDEIKNNDGALSLFRILSSTPCLDGFSKDNLIWSGLSSGSMMVKDLYNKIYVRLRNIGALRSFPYSTIWIKEGLPKANYFLWLASLGILGSIVASLSINMENVEGLAMGPSCKRRRAQTGEALGDSFMNWMDGKIKNVAMCSWSEKVWMVEESFEEEDEEIDICNKMWKLMLDPNQSIGHRNVFEVAQGLSVANILSNSSGQFILHREHMDLE</sequence>
<evidence type="ECO:0000256" key="1">
    <source>
        <dbReference type="SAM" id="Phobius"/>
    </source>
</evidence>
<comment type="caution">
    <text evidence="2">The sequence shown here is derived from an EMBL/GenBank/DDBJ whole genome shotgun (WGS) entry which is preliminary data.</text>
</comment>
<dbReference type="Proteomes" id="UP000824469">
    <property type="component" value="Unassembled WGS sequence"/>
</dbReference>
<proteinExistence type="predicted"/>
<organism evidence="2 3">
    <name type="scientific">Taxus chinensis</name>
    <name type="common">Chinese yew</name>
    <name type="synonym">Taxus wallichiana var. chinensis</name>
    <dbReference type="NCBI Taxonomy" id="29808"/>
    <lineage>
        <taxon>Eukaryota</taxon>
        <taxon>Viridiplantae</taxon>
        <taxon>Streptophyta</taxon>
        <taxon>Embryophyta</taxon>
        <taxon>Tracheophyta</taxon>
        <taxon>Spermatophyta</taxon>
        <taxon>Pinopsida</taxon>
        <taxon>Pinidae</taxon>
        <taxon>Conifers II</taxon>
        <taxon>Cupressales</taxon>
        <taxon>Taxaceae</taxon>
        <taxon>Taxus</taxon>
    </lineage>
</organism>
<evidence type="ECO:0000313" key="2">
    <source>
        <dbReference type="EMBL" id="KAH9305413.1"/>
    </source>
</evidence>
<accession>A0AA38FKN9</accession>
<gene>
    <name evidence="2" type="ORF">KI387_009817</name>
</gene>
<dbReference type="AlphaFoldDB" id="A0AA38FKN9"/>
<evidence type="ECO:0000313" key="3">
    <source>
        <dbReference type="Proteomes" id="UP000824469"/>
    </source>
</evidence>
<keyword evidence="1" id="KW-1133">Transmembrane helix</keyword>